<keyword evidence="1 2" id="KW-0378">Hydrolase</keyword>
<dbReference type="SUPFAM" id="SSF53474">
    <property type="entry name" value="alpha/beta-Hydrolases"/>
    <property type="match status" value="1"/>
</dbReference>
<proteinExistence type="predicted"/>
<sequence length="348" mass="38125">MHRLRMVWFAAIGCGLFGCLIGDGLICCGDEAVNIVPLEWIGKSFQASDSINVGDEPAEDARACLSGLIWQATEFTTHCTTADELRGDVTVRFPSPINTGHPANDSVAMEWYVARDEQQRPKRAKAVVVVHESGSKMPVGRMFAHGFHHCGFHAFLIHLPHYGKRRENGKKPDDVVFFNAMRQGIADVRRARDAVACLPYVDDSSISLQGTSLGGFVSATAASIDDGYDHIFITLAGGNLLSVIENGTKDAAKVRQRLQEAGITGEQLRSLVNQIEPTRVAHRLPPDRTWLYSGTFDTVVPMSSANALATSAKLDPSHHIRLLANHYSGIIYLPAIIDHMRNQIESVK</sequence>
<evidence type="ECO:0000313" key="2">
    <source>
        <dbReference type="EMBL" id="QDV83640.1"/>
    </source>
</evidence>
<dbReference type="Gene3D" id="3.40.50.1820">
    <property type="entry name" value="alpha/beta hydrolase"/>
    <property type="match status" value="1"/>
</dbReference>
<dbReference type="PROSITE" id="PS00708">
    <property type="entry name" value="PRO_ENDOPEP_SER"/>
    <property type="match status" value="1"/>
</dbReference>
<name>A0ABX5XNT1_9BACT</name>
<organism evidence="2 3">
    <name type="scientific">Stieleria magnilauensis</name>
    <dbReference type="NCBI Taxonomy" id="2527963"/>
    <lineage>
        <taxon>Bacteria</taxon>
        <taxon>Pseudomonadati</taxon>
        <taxon>Planctomycetota</taxon>
        <taxon>Planctomycetia</taxon>
        <taxon>Pirellulales</taxon>
        <taxon>Pirellulaceae</taxon>
        <taxon>Stieleria</taxon>
    </lineage>
</organism>
<dbReference type="InterPro" id="IPR029058">
    <property type="entry name" value="AB_hydrolase_fold"/>
</dbReference>
<dbReference type="EMBL" id="CP036432">
    <property type="protein sequence ID" value="QDV83640.1"/>
    <property type="molecule type" value="Genomic_DNA"/>
</dbReference>
<dbReference type="Proteomes" id="UP000318081">
    <property type="component" value="Chromosome"/>
</dbReference>
<dbReference type="GO" id="GO:0016787">
    <property type="term" value="F:hydrolase activity"/>
    <property type="evidence" value="ECO:0007669"/>
    <property type="project" value="UniProtKB-KW"/>
</dbReference>
<evidence type="ECO:0000313" key="3">
    <source>
        <dbReference type="Proteomes" id="UP000318081"/>
    </source>
</evidence>
<reference evidence="2 3" key="1">
    <citation type="submission" date="2019-02" db="EMBL/GenBank/DDBJ databases">
        <title>Deep-cultivation of Planctomycetes and their phenomic and genomic characterization uncovers novel biology.</title>
        <authorList>
            <person name="Wiegand S."/>
            <person name="Jogler M."/>
            <person name="Boedeker C."/>
            <person name="Pinto D."/>
            <person name="Vollmers J."/>
            <person name="Rivas-Marin E."/>
            <person name="Kohn T."/>
            <person name="Peeters S.H."/>
            <person name="Heuer A."/>
            <person name="Rast P."/>
            <person name="Oberbeckmann S."/>
            <person name="Bunk B."/>
            <person name="Jeske O."/>
            <person name="Meyerdierks A."/>
            <person name="Storesund J.E."/>
            <person name="Kallscheuer N."/>
            <person name="Luecker S."/>
            <person name="Lage O.M."/>
            <person name="Pohl T."/>
            <person name="Merkel B.J."/>
            <person name="Hornburger P."/>
            <person name="Mueller R.-W."/>
            <person name="Bruemmer F."/>
            <person name="Labrenz M."/>
            <person name="Spormann A.M."/>
            <person name="Op den Camp H."/>
            <person name="Overmann J."/>
            <person name="Amann R."/>
            <person name="Jetten M.S.M."/>
            <person name="Mascher T."/>
            <person name="Medema M.H."/>
            <person name="Devos D.P."/>
            <person name="Kaster A.-K."/>
            <person name="Ovreas L."/>
            <person name="Rohde M."/>
            <person name="Galperin M.Y."/>
            <person name="Jogler C."/>
        </authorList>
    </citation>
    <scope>NUCLEOTIDE SEQUENCE [LARGE SCALE GENOMIC DNA]</scope>
    <source>
        <strain evidence="2 3">TBK1r</strain>
    </source>
</reference>
<dbReference type="PROSITE" id="PS51257">
    <property type="entry name" value="PROKAR_LIPOPROTEIN"/>
    <property type="match status" value="1"/>
</dbReference>
<protein>
    <submittedName>
        <fullName evidence="2">Alpha/beta hydrolase family protein</fullName>
    </submittedName>
</protein>
<keyword evidence="3" id="KW-1185">Reference proteome</keyword>
<accession>A0ABX5XNT1</accession>
<evidence type="ECO:0000256" key="1">
    <source>
        <dbReference type="ARBA" id="ARBA00022801"/>
    </source>
</evidence>
<dbReference type="RefSeq" id="WP_145210750.1">
    <property type="nucleotide sequence ID" value="NZ_CP036432.1"/>
</dbReference>
<gene>
    <name evidence="2" type="ORF">TBK1r_25820</name>
</gene>
<dbReference type="InterPro" id="IPR002471">
    <property type="entry name" value="Pept_S9_AS"/>
</dbReference>